<evidence type="ECO:0000313" key="3">
    <source>
        <dbReference type="EMBL" id="KAJ7661806.1"/>
    </source>
</evidence>
<comment type="caution">
    <text evidence="3">The sequence shown here is derived from an EMBL/GenBank/DDBJ whole genome shotgun (WGS) entry which is preliminary data.</text>
</comment>
<feature type="transmembrane region" description="Helical" evidence="2">
    <location>
        <begin position="233"/>
        <end position="255"/>
    </location>
</feature>
<gene>
    <name evidence="3" type="ORF">B0H17DRAFT_1258467</name>
</gene>
<dbReference type="AlphaFoldDB" id="A0AAD7CT34"/>
<reference evidence="3" key="1">
    <citation type="submission" date="2023-03" db="EMBL/GenBank/DDBJ databases">
        <title>Massive genome expansion in bonnet fungi (Mycena s.s.) driven by repeated elements and novel gene families across ecological guilds.</title>
        <authorList>
            <consortium name="Lawrence Berkeley National Laboratory"/>
            <person name="Harder C.B."/>
            <person name="Miyauchi S."/>
            <person name="Viragh M."/>
            <person name="Kuo A."/>
            <person name="Thoen E."/>
            <person name="Andreopoulos B."/>
            <person name="Lu D."/>
            <person name="Skrede I."/>
            <person name="Drula E."/>
            <person name="Henrissat B."/>
            <person name="Morin E."/>
            <person name="Kohler A."/>
            <person name="Barry K."/>
            <person name="LaButti K."/>
            <person name="Morin E."/>
            <person name="Salamov A."/>
            <person name="Lipzen A."/>
            <person name="Mereny Z."/>
            <person name="Hegedus B."/>
            <person name="Baldrian P."/>
            <person name="Stursova M."/>
            <person name="Weitz H."/>
            <person name="Taylor A."/>
            <person name="Grigoriev I.V."/>
            <person name="Nagy L.G."/>
            <person name="Martin F."/>
            <person name="Kauserud H."/>
        </authorList>
    </citation>
    <scope>NUCLEOTIDE SEQUENCE</scope>
    <source>
        <strain evidence="3">CBHHK067</strain>
    </source>
</reference>
<proteinExistence type="predicted"/>
<keyword evidence="2" id="KW-1133">Transmembrane helix</keyword>
<organism evidence="3 4">
    <name type="scientific">Mycena rosella</name>
    <name type="common">Pink bonnet</name>
    <name type="synonym">Agaricus rosellus</name>
    <dbReference type="NCBI Taxonomy" id="1033263"/>
    <lineage>
        <taxon>Eukaryota</taxon>
        <taxon>Fungi</taxon>
        <taxon>Dikarya</taxon>
        <taxon>Basidiomycota</taxon>
        <taxon>Agaricomycotina</taxon>
        <taxon>Agaricomycetes</taxon>
        <taxon>Agaricomycetidae</taxon>
        <taxon>Agaricales</taxon>
        <taxon>Marasmiineae</taxon>
        <taxon>Mycenaceae</taxon>
        <taxon>Mycena</taxon>
    </lineage>
</organism>
<protein>
    <submittedName>
        <fullName evidence="3">Uncharacterized protein</fullName>
    </submittedName>
</protein>
<feature type="region of interest" description="Disordered" evidence="1">
    <location>
        <begin position="19"/>
        <end position="63"/>
    </location>
</feature>
<evidence type="ECO:0000256" key="1">
    <source>
        <dbReference type="SAM" id="MobiDB-lite"/>
    </source>
</evidence>
<dbReference type="Proteomes" id="UP001221757">
    <property type="component" value="Unassembled WGS sequence"/>
</dbReference>
<accession>A0AAD7CT34</accession>
<dbReference type="EMBL" id="JARKIE010000246">
    <property type="protein sequence ID" value="KAJ7661806.1"/>
    <property type="molecule type" value="Genomic_DNA"/>
</dbReference>
<feature type="compositionally biased region" description="Polar residues" evidence="1">
    <location>
        <begin position="32"/>
        <end position="42"/>
    </location>
</feature>
<evidence type="ECO:0000313" key="4">
    <source>
        <dbReference type="Proteomes" id="UP001221757"/>
    </source>
</evidence>
<evidence type="ECO:0000256" key="2">
    <source>
        <dbReference type="SAM" id="Phobius"/>
    </source>
</evidence>
<name>A0AAD7CT34_MYCRO</name>
<sequence>MALIPQLYLVPAMKFTTRRGTGDSGAARSSVPDASNPGSQPMDNHWNRTDAVNPRTRSPSPIPGDGHACAGAYFKWDFGSLYKTYPFVIHDTASKHNPDSRIDTVEKWSKQSFGKKSGSLISLTSNIILRDLEISHLLSGIGRFAEHGRRSAVRSSVCHRLGGRMGGVASVVGSLVASVVADECHDVATMHAPPQKNGSFRGFHLARNGLRWIDQEAKLSIKSASYKLSGRGYIIGSVHALFGLGAAVMGFTTGFHRQRGSIFARVLYGERHRPEQKLVYF</sequence>
<keyword evidence="2" id="KW-0812">Transmembrane</keyword>
<keyword evidence="4" id="KW-1185">Reference proteome</keyword>
<keyword evidence="2" id="KW-0472">Membrane</keyword>